<dbReference type="Proteomes" id="UP000218334">
    <property type="component" value="Unassembled WGS sequence"/>
</dbReference>
<protein>
    <submittedName>
        <fullName evidence="1">Uncharacterized protein</fullName>
    </submittedName>
</protein>
<gene>
    <name evidence="1" type="ORF">ARMSODRAFT_976061</name>
</gene>
<keyword evidence="2" id="KW-1185">Reference proteome</keyword>
<proteinExistence type="predicted"/>
<dbReference type="EMBL" id="KZ293433">
    <property type="protein sequence ID" value="PBK68208.1"/>
    <property type="molecule type" value="Genomic_DNA"/>
</dbReference>
<evidence type="ECO:0000313" key="1">
    <source>
        <dbReference type="EMBL" id="PBK68208.1"/>
    </source>
</evidence>
<sequence length="195" mass="22025">MTFLHQFNTHIHAEADEASTIPPPLLGELPDTPFPPINNSIHAIHIDHRRAKEDWDQSIYPFAISPSGNTILPTLAIGVHIYHAHCYGNGQIVNIITISNHYAVFDIEFNNMGYKHPTLIVTFICPIGSFKLPLRWKLKYWYKVAKVKMSKSPILLLLIADQAGLFTSMEPKDHILVLCSAIHIATASNIYKVYK</sequence>
<reference evidence="2" key="1">
    <citation type="journal article" date="2017" name="Nat. Ecol. Evol.">
        <title>Genome expansion and lineage-specific genetic innovations in the forest pathogenic fungi Armillaria.</title>
        <authorList>
            <person name="Sipos G."/>
            <person name="Prasanna A.N."/>
            <person name="Walter M.C."/>
            <person name="O'Connor E."/>
            <person name="Balint B."/>
            <person name="Krizsan K."/>
            <person name="Kiss B."/>
            <person name="Hess J."/>
            <person name="Varga T."/>
            <person name="Slot J."/>
            <person name="Riley R."/>
            <person name="Boka B."/>
            <person name="Rigling D."/>
            <person name="Barry K."/>
            <person name="Lee J."/>
            <person name="Mihaltcheva S."/>
            <person name="LaButti K."/>
            <person name="Lipzen A."/>
            <person name="Waldron R."/>
            <person name="Moloney N.M."/>
            <person name="Sperisen C."/>
            <person name="Kredics L."/>
            <person name="Vagvoelgyi C."/>
            <person name="Patrignani A."/>
            <person name="Fitzpatrick D."/>
            <person name="Nagy I."/>
            <person name="Doyle S."/>
            <person name="Anderson J.B."/>
            <person name="Grigoriev I.V."/>
            <person name="Gueldener U."/>
            <person name="Muensterkoetter M."/>
            <person name="Nagy L.G."/>
        </authorList>
    </citation>
    <scope>NUCLEOTIDE SEQUENCE [LARGE SCALE GENOMIC DNA]</scope>
    <source>
        <strain evidence="2">28-4</strain>
    </source>
</reference>
<name>A0A2H3BQ86_9AGAR</name>
<evidence type="ECO:0000313" key="2">
    <source>
        <dbReference type="Proteomes" id="UP000218334"/>
    </source>
</evidence>
<organism evidence="1 2">
    <name type="scientific">Armillaria solidipes</name>
    <dbReference type="NCBI Taxonomy" id="1076256"/>
    <lineage>
        <taxon>Eukaryota</taxon>
        <taxon>Fungi</taxon>
        <taxon>Dikarya</taxon>
        <taxon>Basidiomycota</taxon>
        <taxon>Agaricomycotina</taxon>
        <taxon>Agaricomycetes</taxon>
        <taxon>Agaricomycetidae</taxon>
        <taxon>Agaricales</taxon>
        <taxon>Marasmiineae</taxon>
        <taxon>Physalacriaceae</taxon>
        <taxon>Armillaria</taxon>
    </lineage>
</organism>
<dbReference type="AlphaFoldDB" id="A0A2H3BQ86"/>
<accession>A0A2H3BQ86</accession>